<name>A0ABU1F2Q0_9STAP</name>
<keyword evidence="12" id="KW-1185">Reference proteome</keyword>
<evidence type="ECO:0000256" key="4">
    <source>
        <dbReference type="ARBA" id="ARBA00022598"/>
    </source>
</evidence>
<feature type="non-terminal residue" evidence="11">
    <location>
        <position position="1"/>
    </location>
</feature>
<evidence type="ECO:0000256" key="2">
    <source>
        <dbReference type="ARBA" id="ARBA00010280"/>
    </source>
</evidence>
<sequence>RQLIKKSGINLNDKFGQHTYLETFLAPTQLYVKPILELKKHVTIKAMNHITGGGFYENIPRALPAGYAARIDTTSFPTPKIFDWLQQQGNIDTNEMYNIFNMGIGYTVIVDEKDASRALKILAEQNVEAYQIGHIVKNESTAIELLGV</sequence>
<keyword evidence="6" id="KW-0067">ATP-binding</keyword>
<dbReference type="PANTHER" id="PTHR10520">
    <property type="entry name" value="TRIFUNCTIONAL PURINE BIOSYNTHETIC PROTEIN ADENOSINE-3-RELATED"/>
    <property type="match status" value="1"/>
</dbReference>
<feature type="domain" description="PurM-like C-terminal" evidence="10">
    <location>
        <begin position="20"/>
        <end position="142"/>
    </location>
</feature>
<proteinExistence type="inferred from homology"/>
<dbReference type="SUPFAM" id="SSF56042">
    <property type="entry name" value="PurM C-terminal domain-like"/>
    <property type="match status" value="1"/>
</dbReference>
<dbReference type="Pfam" id="PF02769">
    <property type="entry name" value="AIRS_C"/>
    <property type="match status" value="1"/>
</dbReference>
<comment type="catalytic activity">
    <reaction evidence="9">
        <text>2-formamido-N(1)-(5-O-phospho-beta-D-ribosyl)acetamidine + ATP = 5-amino-1-(5-phospho-beta-D-ribosyl)imidazole + ADP + phosphate + H(+)</text>
        <dbReference type="Rhea" id="RHEA:23032"/>
        <dbReference type="ChEBI" id="CHEBI:15378"/>
        <dbReference type="ChEBI" id="CHEBI:30616"/>
        <dbReference type="ChEBI" id="CHEBI:43474"/>
        <dbReference type="ChEBI" id="CHEBI:137981"/>
        <dbReference type="ChEBI" id="CHEBI:147287"/>
        <dbReference type="ChEBI" id="CHEBI:456216"/>
        <dbReference type="EC" id="6.3.3.1"/>
    </reaction>
</comment>
<dbReference type="EC" id="6.3.3.1" evidence="3"/>
<evidence type="ECO:0000256" key="9">
    <source>
        <dbReference type="ARBA" id="ARBA00049057"/>
    </source>
</evidence>
<dbReference type="PANTHER" id="PTHR10520:SF12">
    <property type="entry name" value="TRIFUNCTIONAL PURINE BIOSYNTHETIC PROTEIN ADENOSINE-3"/>
    <property type="match status" value="1"/>
</dbReference>
<dbReference type="Proteomes" id="UP001255050">
    <property type="component" value="Unassembled WGS sequence"/>
</dbReference>
<accession>A0ABU1F2Q0</accession>
<evidence type="ECO:0000256" key="8">
    <source>
        <dbReference type="ARBA" id="ARBA00032931"/>
    </source>
</evidence>
<dbReference type="Gene3D" id="3.90.650.10">
    <property type="entry name" value="PurM-like C-terminal domain"/>
    <property type="match status" value="1"/>
</dbReference>
<keyword evidence="4" id="KW-0436">Ligase</keyword>
<comment type="caution">
    <text evidence="11">The sequence shown here is derived from an EMBL/GenBank/DDBJ whole genome shotgun (WGS) entry which is preliminary data.</text>
</comment>
<evidence type="ECO:0000256" key="6">
    <source>
        <dbReference type="ARBA" id="ARBA00022840"/>
    </source>
</evidence>
<comment type="similarity">
    <text evidence="2">Belongs to the AIR synthase family.</text>
</comment>
<evidence type="ECO:0000256" key="1">
    <source>
        <dbReference type="ARBA" id="ARBA00004686"/>
    </source>
</evidence>
<evidence type="ECO:0000313" key="12">
    <source>
        <dbReference type="Proteomes" id="UP001255050"/>
    </source>
</evidence>
<reference evidence="11 12" key="1">
    <citation type="submission" date="2023-08" db="EMBL/GenBank/DDBJ databases">
        <title>Whole genome sequencing of Staphylococcus coagulans NN-2474.</title>
        <authorList>
            <person name="Kropotov V.S."/>
            <person name="Boriskina E.V."/>
            <person name="Gordinskaya N.A."/>
            <person name="Shkurkina I.S."/>
            <person name="Kryazhev D.V."/>
            <person name="Alekseeva A.E."/>
            <person name="Makhova M.A."/>
        </authorList>
    </citation>
    <scope>NUCLEOTIDE SEQUENCE [LARGE SCALE GENOMIC DNA]</scope>
    <source>
        <strain evidence="11 12">NN-2474</strain>
    </source>
</reference>
<evidence type="ECO:0000313" key="11">
    <source>
        <dbReference type="EMBL" id="MDR5604433.1"/>
    </source>
</evidence>
<dbReference type="RefSeq" id="WP_309552761.1">
    <property type="nucleotide sequence ID" value="NZ_JAVJGV010000443.1"/>
</dbReference>
<dbReference type="EMBL" id="JAVJGV010000443">
    <property type="protein sequence ID" value="MDR5604433.1"/>
    <property type="molecule type" value="Genomic_DNA"/>
</dbReference>
<evidence type="ECO:0000256" key="7">
    <source>
        <dbReference type="ARBA" id="ARBA00031908"/>
    </source>
</evidence>
<dbReference type="InterPro" id="IPR036676">
    <property type="entry name" value="PurM-like_C_sf"/>
</dbReference>
<keyword evidence="5" id="KW-0547">Nucleotide-binding</keyword>
<gene>
    <name evidence="11" type="ORF">RCO12_13700</name>
</gene>
<dbReference type="InterPro" id="IPR010918">
    <property type="entry name" value="PurM-like_C_dom"/>
</dbReference>
<comment type="pathway">
    <text evidence="1">Purine metabolism; IMP biosynthesis via de novo pathway; 5-amino-1-(5-phospho-D-ribosyl)imidazole from N(2)-formyl-N(1)-(5-phospho-D-ribosyl)glycinamide: step 2/2.</text>
</comment>
<organism evidence="11 12">
    <name type="scientific">Staphylococcus coagulans</name>
    <dbReference type="NCBI Taxonomy" id="74706"/>
    <lineage>
        <taxon>Bacteria</taxon>
        <taxon>Bacillati</taxon>
        <taxon>Bacillota</taxon>
        <taxon>Bacilli</taxon>
        <taxon>Bacillales</taxon>
        <taxon>Staphylococcaceae</taxon>
        <taxon>Staphylococcus</taxon>
    </lineage>
</organism>
<protein>
    <recommendedName>
        <fullName evidence="3">phosphoribosylformylglycinamidine cyclo-ligase</fullName>
        <ecNumber evidence="3">6.3.3.1</ecNumber>
    </recommendedName>
    <alternativeName>
        <fullName evidence="8">AIR synthase</fullName>
    </alternativeName>
    <alternativeName>
        <fullName evidence="7">Phosphoribosyl-aminoimidazole synthetase</fullName>
    </alternativeName>
</protein>
<dbReference type="InterPro" id="IPR004733">
    <property type="entry name" value="PurM_cligase"/>
</dbReference>
<evidence type="ECO:0000256" key="3">
    <source>
        <dbReference type="ARBA" id="ARBA00013047"/>
    </source>
</evidence>
<evidence type="ECO:0000259" key="10">
    <source>
        <dbReference type="Pfam" id="PF02769"/>
    </source>
</evidence>
<evidence type="ECO:0000256" key="5">
    <source>
        <dbReference type="ARBA" id="ARBA00022741"/>
    </source>
</evidence>